<dbReference type="PANTHER" id="PTHR25466:SF13">
    <property type="entry name" value="SI:DKEYP-77H1.4"/>
    <property type="match status" value="1"/>
</dbReference>
<dbReference type="InterPro" id="IPR051713">
    <property type="entry name" value="T-cell_Activation_Regulation"/>
</dbReference>
<evidence type="ECO:0000256" key="4">
    <source>
        <dbReference type="ARBA" id="ARBA00022729"/>
    </source>
</evidence>
<feature type="compositionally biased region" description="Low complexity" evidence="11">
    <location>
        <begin position="504"/>
        <end position="527"/>
    </location>
</feature>
<evidence type="ECO:0000256" key="10">
    <source>
        <dbReference type="ARBA" id="ARBA00023319"/>
    </source>
</evidence>
<keyword evidence="3 12" id="KW-0812">Transmembrane</keyword>
<accession>A0ABD1JA08</accession>
<gene>
    <name evidence="13" type="ORF">ACEWY4_019544</name>
</gene>
<keyword evidence="8" id="KW-0675">Receptor</keyword>
<keyword evidence="2" id="KW-1003">Cell membrane</keyword>
<dbReference type="AlphaFoldDB" id="A0ABD1JA08"/>
<evidence type="ECO:0000256" key="6">
    <source>
        <dbReference type="ARBA" id="ARBA00023136"/>
    </source>
</evidence>
<feature type="region of interest" description="Disordered" evidence="11">
    <location>
        <begin position="421"/>
        <end position="732"/>
    </location>
</feature>
<dbReference type="Proteomes" id="UP001591681">
    <property type="component" value="Unassembled WGS sequence"/>
</dbReference>
<keyword evidence="4" id="KW-0732">Signal</keyword>
<dbReference type="EMBL" id="JBHFQA010000017">
    <property type="protein sequence ID" value="KAL2084026.1"/>
    <property type="molecule type" value="Genomic_DNA"/>
</dbReference>
<reference evidence="13 14" key="1">
    <citation type="submission" date="2024-09" db="EMBL/GenBank/DDBJ databases">
        <title>A chromosome-level genome assembly of Gray's grenadier anchovy, Coilia grayii.</title>
        <authorList>
            <person name="Fu Z."/>
        </authorList>
    </citation>
    <scope>NUCLEOTIDE SEQUENCE [LARGE SCALE GENOMIC DNA]</scope>
    <source>
        <strain evidence="13">G4</strain>
        <tissue evidence="13">Muscle</tissue>
    </source>
</reference>
<evidence type="ECO:0000313" key="14">
    <source>
        <dbReference type="Proteomes" id="UP001591681"/>
    </source>
</evidence>
<evidence type="ECO:0000256" key="11">
    <source>
        <dbReference type="SAM" id="MobiDB-lite"/>
    </source>
</evidence>
<feature type="compositionally biased region" description="Pro residues" evidence="11">
    <location>
        <begin position="529"/>
        <end position="561"/>
    </location>
</feature>
<evidence type="ECO:0000256" key="7">
    <source>
        <dbReference type="ARBA" id="ARBA00023157"/>
    </source>
</evidence>
<evidence type="ECO:0000256" key="1">
    <source>
        <dbReference type="ARBA" id="ARBA00004251"/>
    </source>
</evidence>
<name>A0ABD1JA08_9TELE</name>
<keyword evidence="9" id="KW-0325">Glycoprotein</keyword>
<evidence type="ECO:0000256" key="5">
    <source>
        <dbReference type="ARBA" id="ARBA00022989"/>
    </source>
</evidence>
<evidence type="ECO:0000256" key="9">
    <source>
        <dbReference type="ARBA" id="ARBA00023180"/>
    </source>
</evidence>
<keyword evidence="10" id="KW-0393">Immunoglobulin domain</keyword>
<evidence type="ECO:0000256" key="8">
    <source>
        <dbReference type="ARBA" id="ARBA00023170"/>
    </source>
</evidence>
<organism evidence="13 14">
    <name type="scientific">Coilia grayii</name>
    <name type="common">Gray's grenadier anchovy</name>
    <dbReference type="NCBI Taxonomy" id="363190"/>
    <lineage>
        <taxon>Eukaryota</taxon>
        <taxon>Metazoa</taxon>
        <taxon>Chordata</taxon>
        <taxon>Craniata</taxon>
        <taxon>Vertebrata</taxon>
        <taxon>Euteleostomi</taxon>
        <taxon>Actinopterygii</taxon>
        <taxon>Neopterygii</taxon>
        <taxon>Teleostei</taxon>
        <taxon>Clupei</taxon>
        <taxon>Clupeiformes</taxon>
        <taxon>Clupeoidei</taxon>
        <taxon>Engraulidae</taxon>
        <taxon>Coilinae</taxon>
        <taxon>Coilia</taxon>
    </lineage>
</organism>
<evidence type="ECO:0000256" key="3">
    <source>
        <dbReference type="ARBA" id="ARBA00022692"/>
    </source>
</evidence>
<keyword evidence="5 12" id="KW-1133">Transmembrane helix</keyword>
<evidence type="ECO:0000256" key="2">
    <source>
        <dbReference type="ARBA" id="ARBA00022475"/>
    </source>
</evidence>
<protein>
    <submittedName>
        <fullName evidence="13">Uncharacterized protein</fullName>
    </submittedName>
</protein>
<sequence length="732" mass="76930">MFFGEDFHIHLPPGAPDVVFRRTVGTGGGEVVLMKDGEVQGPRAKLNQQFSHLILENVGESDEGLYTITSLDPEDNSTITKSLSLIVRDCSNEHNVKFGENFHIQLAGVSGPISVEFRPIEVEANQTSRPALILLKSGVEFQDGYENRLSVSENRVTLSSVTGADEGSYTILDSIGKVQKKVCLNVKVHQNFPAVPYGGTLKFNLILNSSQVRLYFSPAGESSKSYLIMNRSELMIPEELDMRDRFSVDGFLCILEKVKTTDAGVFEVTDLNGFPIAKNYLQVDAFKLPPLYIIIIALISLVVLLLLVCLLACLLKIRKRAEKSRAIEKIAKNAGQEEGDTFRQVVKEACKQAEDTNVQSLKEDTTEKSQSTEVSIKGLEVSSKEVTAFDKNLETSDSGVGFNTTALPLDSDTEAPSVAIQDSDVSTAATDVKPAPTLTPEPKPAPPPTPEPKASPPPQAKPAPPPTPEPKASPPPEPKPAPSPTPVPKPAASPTPDPKQALTPEAKSPAPKSPAPEAKAVASEAKPISTPPPEPKVTLTPPPEPKPAVSPTPKSPVPEAKPSPAAAKPADEKPAAAPPVPEVKAPPSPSPDQKPVTPEPKPPASPEPKAALTPTPAESKPAVSPTLEPKAPTPDPKPASSPTPDPKPALSPAADSKPTTNGTPEPKPDSGSTAPGLDLPGSESPKIAPPKSPETGISLVKAPPPADVSSDGGSAPVTNDSAPSATEEATTT</sequence>
<dbReference type="GO" id="GO:0005886">
    <property type="term" value="C:plasma membrane"/>
    <property type="evidence" value="ECO:0007669"/>
    <property type="project" value="UniProtKB-SubCell"/>
</dbReference>
<comment type="subcellular location">
    <subcellularLocation>
        <location evidence="1">Cell membrane</location>
        <topology evidence="1">Single-pass type I membrane protein</topology>
    </subcellularLocation>
</comment>
<comment type="caution">
    <text evidence="13">The sequence shown here is derived from an EMBL/GenBank/DDBJ whole genome shotgun (WGS) entry which is preliminary data.</text>
</comment>
<feature type="compositionally biased region" description="Pro residues" evidence="11">
    <location>
        <begin position="576"/>
        <end position="606"/>
    </location>
</feature>
<evidence type="ECO:0000256" key="12">
    <source>
        <dbReference type="SAM" id="Phobius"/>
    </source>
</evidence>
<feature type="compositionally biased region" description="Pro residues" evidence="11">
    <location>
        <begin position="631"/>
        <end position="649"/>
    </location>
</feature>
<evidence type="ECO:0000313" key="13">
    <source>
        <dbReference type="EMBL" id="KAL2084026.1"/>
    </source>
</evidence>
<keyword evidence="14" id="KW-1185">Reference proteome</keyword>
<feature type="transmembrane region" description="Helical" evidence="12">
    <location>
        <begin position="291"/>
        <end position="315"/>
    </location>
</feature>
<feature type="compositionally biased region" description="Pro residues" evidence="11">
    <location>
        <begin position="437"/>
        <end position="497"/>
    </location>
</feature>
<keyword evidence="7" id="KW-1015">Disulfide bond</keyword>
<keyword evidence="6 12" id="KW-0472">Membrane</keyword>
<proteinExistence type="predicted"/>
<dbReference type="PANTHER" id="PTHR25466">
    <property type="entry name" value="T-LYMPHOCYTE ACTIVATION ANTIGEN"/>
    <property type="match status" value="1"/>
</dbReference>